<dbReference type="GO" id="GO:0004519">
    <property type="term" value="F:endonuclease activity"/>
    <property type="evidence" value="ECO:0007669"/>
    <property type="project" value="UniProtKB-KW"/>
</dbReference>
<reference evidence="2 3" key="1">
    <citation type="submission" date="2020-08" db="EMBL/GenBank/DDBJ databases">
        <title>The Agave Microbiome: Exploring the role of microbial communities in plant adaptations to desert environments.</title>
        <authorList>
            <person name="Partida-Martinez L.P."/>
        </authorList>
    </citation>
    <scope>NUCLEOTIDE SEQUENCE [LARGE SCALE GENOMIC DNA]</scope>
    <source>
        <strain evidence="2 3">AS3.13</strain>
    </source>
</reference>
<dbReference type="GO" id="GO:0004527">
    <property type="term" value="F:exonuclease activity"/>
    <property type="evidence" value="ECO:0007669"/>
    <property type="project" value="UniProtKB-KW"/>
</dbReference>
<protein>
    <submittedName>
        <fullName evidence="2">Endonuclease/exonuclease/phosphatase family metal-dependent hydrolase</fullName>
    </submittedName>
</protein>
<dbReference type="Proteomes" id="UP000522313">
    <property type="component" value="Unassembled WGS sequence"/>
</dbReference>
<dbReference type="EMBL" id="JACHBT010000005">
    <property type="protein sequence ID" value="MBB6504108.1"/>
    <property type="molecule type" value="Genomic_DNA"/>
</dbReference>
<evidence type="ECO:0000313" key="2">
    <source>
        <dbReference type="EMBL" id="MBB6504108.1"/>
    </source>
</evidence>
<dbReference type="Pfam" id="PF03372">
    <property type="entry name" value="Exo_endo_phos"/>
    <property type="match status" value="1"/>
</dbReference>
<comment type="caution">
    <text evidence="2">The sequence shown here is derived from an EMBL/GenBank/DDBJ whole genome shotgun (WGS) entry which is preliminary data.</text>
</comment>
<dbReference type="InterPro" id="IPR036691">
    <property type="entry name" value="Endo/exonu/phosph_ase_sf"/>
</dbReference>
<keyword evidence="2" id="KW-0540">Nuclease</keyword>
<proteinExistence type="predicted"/>
<dbReference type="InterPro" id="IPR005135">
    <property type="entry name" value="Endo/exonuclease/phosphatase"/>
</dbReference>
<dbReference type="Gene3D" id="3.60.10.10">
    <property type="entry name" value="Endonuclease/exonuclease/phosphatase"/>
    <property type="match status" value="1"/>
</dbReference>
<dbReference type="AlphaFoldDB" id="A0A7X0MP42"/>
<feature type="domain" description="Endonuclease/exonuclease/phosphatase" evidence="1">
    <location>
        <begin position="70"/>
        <end position="286"/>
    </location>
</feature>
<dbReference type="GO" id="GO:0006506">
    <property type="term" value="P:GPI anchor biosynthetic process"/>
    <property type="evidence" value="ECO:0007669"/>
    <property type="project" value="TreeGrafter"/>
</dbReference>
<keyword evidence="2" id="KW-0269">Exonuclease</keyword>
<evidence type="ECO:0000313" key="3">
    <source>
        <dbReference type="Proteomes" id="UP000522313"/>
    </source>
</evidence>
<organism evidence="2 3">
    <name type="scientific">Sphingomonas endophytica</name>
    <dbReference type="NCBI Taxonomy" id="869719"/>
    <lineage>
        <taxon>Bacteria</taxon>
        <taxon>Pseudomonadati</taxon>
        <taxon>Pseudomonadota</taxon>
        <taxon>Alphaproteobacteria</taxon>
        <taxon>Sphingomonadales</taxon>
        <taxon>Sphingomonadaceae</taxon>
        <taxon>Sphingomonas</taxon>
    </lineage>
</organism>
<sequence>MSALSPGTSILRQTFVFIRPAGLTRIRPNTALHLMRDKAEEVHGLRRMQGSAATPAALARCGEAMRLKVASYNIRKAIGSDRRRSPERVLQVLREVDADIVALQEADRRFGQRAAVLPPHLLEEHSDWQSVGLGMRATSMGWHGNAILVRKSARIIDCEQLHLPALEPRGAVMADVAIANATVRIIGMHLDLSGLWRRRQAAAILAHVGASGDAMPTVMMGDLNEWSRAAGCLRDFGASFRFADTGPSFHARRPIARLDRIMVSPELRIDACGVHQSPAARVASDHLPIWANLATQEGASVRRPSED</sequence>
<keyword evidence="2" id="KW-0378">Hydrolase</keyword>
<name>A0A7X0MP42_9SPHN</name>
<keyword evidence="2" id="KW-0255">Endonuclease</keyword>
<gene>
    <name evidence="2" type="ORF">F4693_001073</name>
</gene>
<dbReference type="PANTHER" id="PTHR14859:SF15">
    <property type="entry name" value="ENDONUCLEASE_EXONUCLEASE_PHOSPHATASE DOMAIN-CONTAINING PROTEIN"/>
    <property type="match status" value="1"/>
</dbReference>
<evidence type="ECO:0000259" key="1">
    <source>
        <dbReference type="Pfam" id="PF03372"/>
    </source>
</evidence>
<reference evidence="2 3" key="2">
    <citation type="submission" date="2020-08" db="EMBL/GenBank/DDBJ databases">
        <authorList>
            <person name="Partida-Martinez L."/>
            <person name="Huntemann M."/>
            <person name="Clum A."/>
            <person name="Wang J."/>
            <person name="Palaniappan K."/>
            <person name="Ritter S."/>
            <person name="Chen I.-M."/>
            <person name="Stamatis D."/>
            <person name="Reddy T."/>
            <person name="O'Malley R."/>
            <person name="Daum C."/>
            <person name="Shapiro N."/>
            <person name="Ivanova N."/>
            <person name="Kyrpides N."/>
            <person name="Woyke T."/>
        </authorList>
    </citation>
    <scope>NUCLEOTIDE SEQUENCE [LARGE SCALE GENOMIC DNA]</scope>
    <source>
        <strain evidence="2 3">AS3.13</strain>
    </source>
</reference>
<dbReference type="InterPro" id="IPR051916">
    <property type="entry name" value="GPI-anchor_lipid_remodeler"/>
</dbReference>
<accession>A0A7X0MP42</accession>
<dbReference type="GO" id="GO:0016020">
    <property type="term" value="C:membrane"/>
    <property type="evidence" value="ECO:0007669"/>
    <property type="project" value="GOC"/>
</dbReference>
<dbReference type="SUPFAM" id="SSF56219">
    <property type="entry name" value="DNase I-like"/>
    <property type="match status" value="1"/>
</dbReference>
<dbReference type="PANTHER" id="PTHR14859">
    <property type="entry name" value="CALCOFLUOR WHITE HYPERSENSITIVE PROTEIN PRECURSOR"/>
    <property type="match status" value="1"/>
</dbReference>